<organism evidence="2 3">
    <name type="scientific">Heterodera trifolii</name>
    <dbReference type="NCBI Taxonomy" id="157864"/>
    <lineage>
        <taxon>Eukaryota</taxon>
        <taxon>Metazoa</taxon>
        <taxon>Ecdysozoa</taxon>
        <taxon>Nematoda</taxon>
        <taxon>Chromadorea</taxon>
        <taxon>Rhabditida</taxon>
        <taxon>Tylenchina</taxon>
        <taxon>Tylenchomorpha</taxon>
        <taxon>Tylenchoidea</taxon>
        <taxon>Heteroderidae</taxon>
        <taxon>Heteroderinae</taxon>
        <taxon>Heterodera</taxon>
    </lineage>
</organism>
<dbReference type="EMBL" id="JBICBT010000676">
    <property type="protein sequence ID" value="KAL3105797.1"/>
    <property type="molecule type" value="Genomic_DNA"/>
</dbReference>
<dbReference type="Proteomes" id="UP001620626">
    <property type="component" value="Unassembled WGS sequence"/>
</dbReference>
<dbReference type="EMBL" id="JBICBT010000676">
    <property type="protein sequence ID" value="KAL3105799.1"/>
    <property type="molecule type" value="Genomic_DNA"/>
</dbReference>
<reference evidence="2 3" key="1">
    <citation type="submission" date="2024-10" db="EMBL/GenBank/DDBJ databases">
        <authorList>
            <person name="Kim D."/>
        </authorList>
    </citation>
    <scope>NUCLEOTIDE SEQUENCE [LARGE SCALE GENOMIC DNA]</scope>
    <source>
        <strain evidence="2">BH-2024</strain>
    </source>
</reference>
<gene>
    <name evidence="1" type="ORF">niasHT_026572</name>
    <name evidence="2" type="ORF">niasHT_026574</name>
</gene>
<proteinExistence type="predicted"/>
<evidence type="ECO:0000313" key="2">
    <source>
        <dbReference type="EMBL" id="KAL3105799.1"/>
    </source>
</evidence>
<keyword evidence="3" id="KW-1185">Reference proteome</keyword>
<protein>
    <submittedName>
        <fullName evidence="2">Uncharacterized protein</fullName>
    </submittedName>
</protein>
<evidence type="ECO:0000313" key="1">
    <source>
        <dbReference type="EMBL" id="KAL3105797.1"/>
    </source>
</evidence>
<comment type="caution">
    <text evidence="2">The sequence shown here is derived from an EMBL/GenBank/DDBJ whole genome shotgun (WGS) entry which is preliminary data.</text>
</comment>
<accession>A0ABD2KSL0</accession>
<sequence length="93" mass="10813">MRLDFNKSDIAWFLGSVIHLLAFQTYPLEEWHIRNKTLADQCQLDGTFKMPQNHFVCFCSKTASTKCYFLLKSSKFALIFLVVSRKSTPFLAK</sequence>
<evidence type="ECO:0000313" key="3">
    <source>
        <dbReference type="Proteomes" id="UP001620626"/>
    </source>
</evidence>
<name>A0ABD2KSL0_9BILA</name>
<dbReference type="AlphaFoldDB" id="A0ABD2KSL0"/>